<organism evidence="2 3">
    <name type="scientific">Rhizophagus irregularis (strain DAOM 181602 / DAOM 197198 / MUCL 43194)</name>
    <name type="common">Arbuscular mycorrhizal fungus</name>
    <name type="synonym">Glomus intraradices</name>
    <dbReference type="NCBI Taxonomy" id="747089"/>
    <lineage>
        <taxon>Eukaryota</taxon>
        <taxon>Fungi</taxon>
        <taxon>Fungi incertae sedis</taxon>
        <taxon>Mucoromycota</taxon>
        <taxon>Glomeromycotina</taxon>
        <taxon>Glomeromycetes</taxon>
        <taxon>Glomerales</taxon>
        <taxon>Glomeraceae</taxon>
        <taxon>Rhizophagus</taxon>
    </lineage>
</organism>
<name>A0A2P4QPI2_RHIID</name>
<protein>
    <submittedName>
        <fullName evidence="2">Uncharacterized protein</fullName>
    </submittedName>
</protein>
<proteinExistence type="predicted"/>
<feature type="repeat" description="TPR" evidence="1">
    <location>
        <begin position="13"/>
        <end position="46"/>
    </location>
</feature>
<dbReference type="Pfam" id="PF12895">
    <property type="entry name" value="ANAPC3"/>
    <property type="match status" value="1"/>
</dbReference>
<keyword evidence="1" id="KW-0802">TPR repeat</keyword>
<evidence type="ECO:0000313" key="2">
    <source>
        <dbReference type="EMBL" id="POG79478.1"/>
    </source>
</evidence>
<sequence>MCKEFLNFFPKSYSLRCILGYIYRCLKNYEQAHSYLKKAINLKPKEPIAYLICGEIFFWQSNYNEAINNLEKSRDYKAKINNLYIILGNSYLFYKNYYVNANHNYNDALKNDPDNYLCLKNNACSYEKRHMYSEALK</sequence>
<gene>
    <name evidence="2" type="ORF">GLOIN_2v1525753</name>
</gene>
<feature type="non-terminal residue" evidence="2">
    <location>
        <position position="137"/>
    </location>
</feature>
<dbReference type="InterPro" id="IPR019734">
    <property type="entry name" value="TPR_rpt"/>
</dbReference>
<dbReference type="SUPFAM" id="SSF48452">
    <property type="entry name" value="TPR-like"/>
    <property type="match status" value="1"/>
</dbReference>
<dbReference type="SMART" id="SM00028">
    <property type="entry name" value="TPR"/>
    <property type="match status" value="2"/>
</dbReference>
<evidence type="ECO:0000256" key="1">
    <source>
        <dbReference type="PROSITE-ProRule" id="PRU00339"/>
    </source>
</evidence>
<keyword evidence="3" id="KW-1185">Reference proteome</keyword>
<dbReference type="Gene3D" id="1.25.40.10">
    <property type="entry name" value="Tetratricopeptide repeat domain"/>
    <property type="match status" value="1"/>
</dbReference>
<dbReference type="AlphaFoldDB" id="A0A2P4QPI2"/>
<accession>A0A2P4QPI2</accession>
<evidence type="ECO:0000313" key="3">
    <source>
        <dbReference type="Proteomes" id="UP000018888"/>
    </source>
</evidence>
<dbReference type="EMBL" id="AUPC02000024">
    <property type="protein sequence ID" value="POG79478.1"/>
    <property type="molecule type" value="Genomic_DNA"/>
</dbReference>
<reference evidence="2 3" key="1">
    <citation type="journal article" date="2013" name="Proc. Natl. Acad. Sci. U.S.A.">
        <title>Genome of an arbuscular mycorrhizal fungus provides insight into the oldest plant symbiosis.</title>
        <authorList>
            <person name="Tisserant E."/>
            <person name="Malbreil M."/>
            <person name="Kuo A."/>
            <person name="Kohler A."/>
            <person name="Symeonidi A."/>
            <person name="Balestrini R."/>
            <person name="Charron P."/>
            <person name="Duensing N."/>
            <person name="Frei Dit Frey N."/>
            <person name="Gianinazzi-Pearson V."/>
            <person name="Gilbert L.B."/>
            <person name="Handa Y."/>
            <person name="Herr J.R."/>
            <person name="Hijri M."/>
            <person name="Koul R."/>
            <person name="Kawaguchi M."/>
            <person name="Krajinski F."/>
            <person name="Lammers P.J."/>
            <person name="Masclaux F.G."/>
            <person name="Murat C."/>
            <person name="Morin E."/>
            <person name="Ndikumana S."/>
            <person name="Pagni M."/>
            <person name="Petitpierre D."/>
            <person name="Requena N."/>
            <person name="Rosikiewicz P."/>
            <person name="Riley R."/>
            <person name="Saito K."/>
            <person name="San Clemente H."/>
            <person name="Shapiro H."/>
            <person name="van Tuinen D."/>
            <person name="Becard G."/>
            <person name="Bonfante P."/>
            <person name="Paszkowski U."/>
            <person name="Shachar-Hill Y.Y."/>
            <person name="Tuskan G.A."/>
            <person name="Young P.W."/>
            <person name="Sanders I.R."/>
            <person name="Henrissat B."/>
            <person name="Rensing S.A."/>
            <person name="Grigoriev I.V."/>
            <person name="Corradi N."/>
            <person name="Roux C."/>
            <person name="Martin F."/>
        </authorList>
    </citation>
    <scope>NUCLEOTIDE SEQUENCE [LARGE SCALE GENOMIC DNA]</scope>
    <source>
        <strain evidence="2 3">DAOM 197198</strain>
    </source>
</reference>
<dbReference type="Proteomes" id="UP000018888">
    <property type="component" value="Unassembled WGS sequence"/>
</dbReference>
<dbReference type="InterPro" id="IPR011990">
    <property type="entry name" value="TPR-like_helical_dom_sf"/>
</dbReference>
<comment type="caution">
    <text evidence="2">The sequence shown here is derived from an EMBL/GenBank/DDBJ whole genome shotgun (WGS) entry which is preliminary data.</text>
</comment>
<reference evidence="2 3" key="2">
    <citation type="journal article" date="2018" name="New Phytol.">
        <title>High intraspecific genome diversity in the model arbuscular mycorrhizal symbiont Rhizophagus irregularis.</title>
        <authorList>
            <person name="Chen E.C.H."/>
            <person name="Morin E."/>
            <person name="Beaudet D."/>
            <person name="Noel J."/>
            <person name="Yildirir G."/>
            <person name="Ndikumana S."/>
            <person name="Charron P."/>
            <person name="St-Onge C."/>
            <person name="Giorgi J."/>
            <person name="Kruger M."/>
            <person name="Marton T."/>
            <person name="Ropars J."/>
            <person name="Grigoriev I.V."/>
            <person name="Hainaut M."/>
            <person name="Henrissat B."/>
            <person name="Roux C."/>
            <person name="Martin F."/>
            <person name="Corradi N."/>
        </authorList>
    </citation>
    <scope>NUCLEOTIDE SEQUENCE [LARGE SCALE GENOMIC DNA]</scope>
    <source>
        <strain evidence="2 3">DAOM 197198</strain>
    </source>
</reference>
<dbReference type="PROSITE" id="PS50005">
    <property type="entry name" value="TPR"/>
    <property type="match status" value="1"/>
</dbReference>